<dbReference type="HOGENOM" id="CLU_000445_11_32_3"/>
<evidence type="ECO:0000256" key="1">
    <source>
        <dbReference type="ARBA" id="ARBA00005381"/>
    </source>
</evidence>
<dbReference type="InterPro" id="IPR001054">
    <property type="entry name" value="A/G_cyclase"/>
</dbReference>
<dbReference type="PANTHER" id="PTHR43081:SF1">
    <property type="entry name" value="ADENYLATE CYCLASE, TERMINAL-DIFFERENTIATION SPECIFIC"/>
    <property type="match status" value="1"/>
</dbReference>
<dbReference type="eggNOG" id="COG1716">
    <property type="taxonomic scope" value="Bacteria"/>
</dbReference>
<keyword evidence="5" id="KW-1185">Reference proteome</keyword>
<dbReference type="SMART" id="SM00240">
    <property type="entry name" value="FHA"/>
    <property type="match status" value="1"/>
</dbReference>
<dbReference type="InterPro" id="IPR003018">
    <property type="entry name" value="GAF"/>
</dbReference>
<dbReference type="eggNOG" id="COG2114">
    <property type="taxonomic scope" value="Bacteria"/>
</dbReference>
<comment type="similarity">
    <text evidence="1">Belongs to the adenylyl cyclase class-3 family.</text>
</comment>
<proteinExistence type="inferred from homology"/>
<dbReference type="GO" id="GO:0006171">
    <property type="term" value="P:cAMP biosynthetic process"/>
    <property type="evidence" value="ECO:0007669"/>
    <property type="project" value="TreeGrafter"/>
</dbReference>
<dbReference type="PANTHER" id="PTHR43081">
    <property type="entry name" value="ADENYLATE CYCLASE, TERMINAL-DIFFERENTIATION SPECIFIC-RELATED"/>
    <property type="match status" value="1"/>
</dbReference>
<dbReference type="InterPro" id="IPR050697">
    <property type="entry name" value="Adenylyl/Guanylyl_Cyclase_3/4"/>
</dbReference>
<dbReference type="KEGG" id="amr:AM1_3189"/>
<evidence type="ECO:0000313" key="4">
    <source>
        <dbReference type="EMBL" id="ABW28185.1"/>
    </source>
</evidence>
<evidence type="ECO:0000313" key="5">
    <source>
        <dbReference type="Proteomes" id="UP000000268"/>
    </source>
</evidence>
<dbReference type="InterPro" id="IPR029787">
    <property type="entry name" value="Nucleotide_cyclase"/>
</dbReference>
<dbReference type="SUPFAM" id="SSF55073">
    <property type="entry name" value="Nucleotide cyclase"/>
    <property type="match status" value="1"/>
</dbReference>
<dbReference type="Gene3D" id="3.30.450.40">
    <property type="match status" value="1"/>
</dbReference>
<dbReference type="RefSeq" id="WP_012163603.1">
    <property type="nucleotide sequence ID" value="NC_009925.1"/>
</dbReference>
<dbReference type="Pfam" id="PF00211">
    <property type="entry name" value="Guanylate_cyc"/>
    <property type="match status" value="1"/>
</dbReference>
<feature type="domain" description="Guanylate cyclase" evidence="3">
    <location>
        <begin position="357"/>
        <end position="490"/>
    </location>
</feature>
<dbReference type="Gene3D" id="2.60.200.20">
    <property type="match status" value="1"/>
</dbReference>
<dbReference type="CDD" id="cd07302">
    <property type="entry name" value="CHD"/>
    <property type="match status" value="1"/>
</dbReference>
<dbReference type="Gene3D" id="3.30.70.1230">
    <property type="entry name" value="Nucleotide cyclase"/>
    <property type="match status" value="1"/>
</dbReference>
<dbReference type="SUPFAM" id="SSF55781">
    <property type="entry name" value="GAF domain-like"/>
    <property type="match status" value="1"/>
</dbReference>
<reference evidence="4 5" key="1">
    <citation type="journal article" date="2008" name="Proc. Natl. Acad. Sci. U.S.A.">
        <title>Niche adaptation and genome expansion in the chlorophyll d-producing cyanobacterium Acaryochloris marina.</title>
        <authorList>
            <person name="Swingley W.D."/>
            <person name="Chen M."/>
            <person name="Cheung P.C."/>
            <person name="Conrad A.L."/>
            <person name="Dejesa L.C."/>
            <person name="Hao J."/>
            <person name="Honchak B.M."/>
            <person name="Karbach L.E."/>
            <person name="Kurdoglu A."/>
            <person name="Lahiri S."/>
            <person name="Mastrian S.D."/>
            <person name="Miyashita H."/>
            <person name="Page L."/>
            <person name="Ramakrishna P."/>
            <person name="Satoh S."/>
            <person name="Sattley W.M."/>
            <person name="Shimada Y."/>
            <person name="Taylor H.L."/>
            <person name="Tomo T."/>
            <person name="Tsuchiya T."/>
            <person name="Wang Z.T."/>
            <person name="Raymond J."/>
            <person name="Mimuro M."/>
            <person name="Blankenship R.E."/>
            <person name="Touchman J.W."/>
        </authorList>
    </citation>
    <scope>NUCLEOTIDE SEQUENCE [LARGE SCALE GENOMIC DNA]</scope>
    <source>
        <strain evidence="5">MBIC 11017</strain>
    </source>
</reference>
<dbReference type="PROSITE" id="PS50125">
    <property type="entry name" value="GUANYLATE_CYCLASE_2"/>
    <property type="match status" value="1"/>
</dbReference>
<dbReference type="AlphaFoldDB" id="B0CET0"/>
<dbReference type="InterPro" id="IPR008984">
    <property type="entry name" value="SMAD_FHA_dom_sf"/>
</dbReference>
<dbReference type="GO" id="GO:0035556">
    <property type="term" value="P:intracellular signal transduction"/>
    <property type="evidence" value="ECO:0007669"/>
    <property type="project" value="InterPro"/>
</dbReference>
<dbReference type="Proteomes" id="UP000000268">
    <property type="component" value="Chromosome"/>
</dbReference>
<gene>
    <name evidence="4" type="primary">cyaA</name>
    <name evidence="4" type="ordered locus">AM1_3189</name>
</gene>
<dbReference type="CDD" id="cd00060">
    <property type="entry name" value="FHA"/>
    <property type="match status" value="1"/>
</dbReference>
<dbReference type="Pfam" id="PF01590">
    <property type="entry name" value="GAF"/>
    <property type="match status" value="1"/>
</dbReference>
<dbReference type="GO" id="GO:0004016">
    <property type="term" value="F:adenylate cyclase activity"/>
    <property type="evidence" value="ECO:0007669"/>
    <property type="project" value="UniProtKB-ARBA"/>
</dbReference>
<dbReference type="SUPFAM" id="SSF49879">
    <property type="entry name" value="SMAD/FHA domain"/>
    <property type="match status" value="1"/>
</dbReference>
<dbReference type="PROSITE" id="PS50006">
    <property type="entry name" value="FHA_DOMAIN"/>
    <property type="match status" value="1"/>
</dbReference>
<dbReference type="Pfam" id="PF00498">
    <property type="entry name" value="FHA"/>
    <property type="match status" value="1"/>
</dbReference>
<name>B0CET0_ACAM1</name>
<organism evidence="4 5">
    <name type="scientific">Acaryochloris marina (strain MBIC 11017)</name>
    <dbReference type="NCBI Taxonomy" id="329726"/>
    <lineage>
        <taxon>Bacteria</taxon>
        <taxon>Bacillati</taxon>
        <taxon>Cyanobacteriota</taxon>
        <taxon>Cyanophyceae</taxon>
        <taxon>Acaryochloridales</taxon>
        <taxon>Acaryochloridaceae</taxon>
        <taxon>Acaryochloris</taxon>
    </lineage>
</organism>
<dbReference type="SMART" id="SM00044">
    <property type="entry name" value="CYCc"/>
    <property type="match status" value="1"/>
</dbReference>
<dbReference type="eggNOG" id="COG2203">
    <property type="taxonomic scope" value="Bacteria"/>
</dbReference>
<protein>
    <submittedName>
        <fullName evidence="4">Adenylate cyclase, family 3</fullName>
    </submittedName>
</protein>
<sequence>MPYLVAPPNAPNPKSYTLVTGSNSIGRGLDNHIVLMHPSLSRHHAELMVQENGQAVLKDLDSLNHTYVNDQPIQQCHLKDGDRVRFGTIDMQITWNLTATIPDLSPPSPPPDQSLSIISRFAPENTRIELQDLLEPEAPGESGVGLKLKQQDDQTRSVDKLKILLEVSQQLSSPKELEELLDKILDLLFEIMTVDRGLILLVNPHTQELEQKAIKFRSGIPTGLRFYSTTITNFVYGSGEGILTDDAARDRRFHESRSIVQQAIHAAMCVPLKPRDEVIGVLYTDNLSVRAIYSEEDLEFLGGLANQAAIAIDNAHLYKKIQTEAVLRTKLERFFPQNVWRKLSEESQLEVIDTKVTVVFADISRFTELSSRLEPRQVITMLNEYFSVMVEGIVFRYEGTLEQYIGDALLAVWGAPYQHPNDAERAVKAAIAMQKAVSKLNQRWAKRWNFNIQIHIGVNTGVVAAGNIGSEQLFQYGTIGNTTNVSSRICDVARAGEILISQSTLNELHQCDVPLQQLTPVQVKGIQDPIQLYRLLWDQKNPPAQGQAVMAREP</sequence>
<evidence type="ECO:0000259" key="3">
    <source>
        <dbReference type="PROSITE" id="PS50125"/>
    </source>
</evidence>
<accession>B0CET0</accession>
<feature type="domain" description="FHA" evidence="2">
    <location>
        <begin position="23"/>
        <end position="73"/>
    </location>
</feature>
<evidence type="ECO:0000259" key="2">
    <source>
        <dbReference type="PROSITE" id="PS50006"/>
    </source>
</evidence>
<dbReference type="InterPro" id="IPR029016">
    <property type="entry name" value="GAF-like_dom_sf"/>
</dbReference>
<dbReference type="SMART" id="SM00065">
    <property type="entry name" value="GAF"/>
    <property type="match status" value="1"/>
</dbReference>
<dbReference type="InterPro" id="IPR000253">
    <property type="entry name" value="FHA_dom"/>
</dbReference>
<dbReference type="STRING" id="329726.AM1_3189"/>
<dbReference type="EMBL" id="CP000828">
    <property type="protein sequence ID" value="ABW28185.1"/>
    <property type="molecule type" value="Genomic_DNA"/>
</dbReference>